<proteinExistence type="inferred from homology"/>
<dbReference type="OrthoDB" id="9518664at2759"/>
<accession>A0A3P7JHC4</accession>
<name>A0A3P7JHC4_STRVU</name>
<dbReference type="PANTHER" id="PTHR11461:SF211">
    <property type="entry name" value="GH10112P-RELATED"/>
    <property type="match status" value="1"/>
</dbReference>
<sequence>MYAVNDDMQILSLPYIDPTYVMNFVLPRERFGLVGLLKKLNGTAIQALLSKLEKTLVTVSLPKMKIEANFKLKEALMAMGITDIFTADADLTGITKSQPSLYVSDAVHKALIEVSVLKTIIL</sequence>
<gene>
    <name evidence="3" type="ORF">SVUK_LOCUS20099</name>
</gene>
<comment type="similarity">
    <text evidence="1">Belongs to the serpin family.</text>
</comment>
<dbReference type="InterPro" id="IPR036186">
    <property type="entry name" value="Serpin_sf"/>
</dbReference>
<feature type="domain" description="Serpin" evidence="2">
    <location>
        <begin position="6"/>
        <end position="115"/>
    </location>
</feature>
<dbReference type="Pfam" id="PF00079">
    <property type="entry name" value="Serpin"/>
    <property type="match status" value="1"/>
</dbReference>
<evidence type="ECO:0000259" key="2">
    <source>
        <dbReference type="Pfam" id="PF00079"/>
    </source>
</evidence>
<reference evidence="3 4" key="1">
    <citation type="submission" date="2018-11" db="EMBL/GenBank/DDBJ databases">
        <authorList>
            <consortium name="Pathogen Informatics"/>
        </authorList>
    </citation>
    <scope>NUCLEOTIDE SEQUENCE [LARGE SCALE GENOMIC DNA]</scope>
</reference>
<dbReference type="EMBL" id="UYYB01136247">
    <property type="protein sequence ID" value="VDM85101.1"/>
    <property type="molecule type" value="Genomic_DNA"/>
</dbReference>
<evidence type="ECO:0000313" key="4">
    <source>
        <dbReference type="Proteomes" id="UP000270094"/>
    </source>
</evidence>
<dbReference type="AlphaFoldDB" id="A0A3P7JHC4"/>
<dbReference type="Gene3D" id="3.30.497.10">
    <property type="entry name" value="Antithrombin, subunit I, domain 2"/>
    <property type="match status" value="1"/>
</dbReference>
<dbReference type="SUPFAM" id="SSF56574">
    <property type="entry name" value="Serpins"/>
    <property type="match status" value="1"/>
</dbReference>
<protein>
    <recommendedName>
        <fullName evidence="2">Serpin domain-containing protein</fullName>
    </recommendedName>
</protein>
<keyword evidence="4" id="KW-1185">Reference proteome</keyword>
<dbReference type="InterPro" id="IPR023796">
    <property type="entry name" value="Serpin_dom"/>
</dbReference>
<dbReference type="Gene3D" id="2.30.39.10">
    <property type="entry name" value="Alpha-1-antitrypsin, domain 1"/>
    <property type="match status" value="1"/>
</dbReference>
<dbReference type="Proteomes" id="UP000270094">
    <property type="component" value="Unassembled WGS sequence"/>
</dbReference>
<dbReference type="GO" id="GO:0004867">
    <property type="term" value="F:serine-type endopeptidase inhibitor activity"/>
    <property type="evidence" value="ECO:0007669"/>
    <property type="project" value="InterPro"/>
</dbReference>
<evidence type="ECO:0000256" key="1">
    <source>
        <dbReference type="ARBA" id="ARBA00009500"/>
    </source>
</evidence>
<organism evidence="3 4">
    <name type="scientific">Strongylus vulgaris</name>
    <name type="common">Blood worm</name>
    <dbReference type="NCBI Taxonomy" id="40348"/>
    <lineage>
        <taxon>Eukaryota</taxon>
        <taxon>Metazoa</taxon>
        <taxon>Ecdysozoa</taxon>
        <taxon>Nematoda</taxon>
        <taxon>Chromadorea</taxon>
        <taxon>Rhabditida</taxon>
        <taxon>Rhabditina</taxon>
        <taxon>Rhabditomorpha</taxon>
        <taxon>Strongyloidea</taxon>
        <taxon>Strongylidae</taxon>
        <taxon>Strongylus</taxon>
    </lineage>
</organism>
<dbReference type="InterPro" id="IPR042185">
    <property type="entry name" value="Serpin_sf_2"/>
</dbReference>
<dbReference type="PANTHER" id="PTHR11461">
    <property type="entry name" value="SERINE PROTEASE INHIBITOR, SERPIN"/>
    <property type="match status" value="1"/>
</dbReference>
<evidence type="ECO:0000313" key="3">
    <source>
        <dbReference type="EMBL" id="VDM85101.1"/>
    </source>
</evidence>
<dbReference type="InterPro" id="IPR042178">
    <property type="entry name" value="Serpin_sf_1"/>
</dbReference>
<dbReference type="InterPro" id="IPR000215">
    <property type="entry name" value="Serpin_fam"/>
</dbReference>
<dbReference type="GO" id="GO:0005615">
    <property type="term" value="C:extracellular space"/>
    <property type="evidence" value="ECO:0007669"/>
    <property type="project" value="InterPro"/>
</dbReference>